<comment type="caution">
    <text evidence="1">The sequence shown here is derived from an EMBL/GenBank/DDBJ whole genome shotgun (WGS) entry which is preliminary data.</text>
</comment>
<reference evidence="1 2" key="2">
    <citation type="journal article" date="2022" name="Mol. Ecol. Resour.">
        <title>The genomes of chicory, endive, great burdock and yacon provide insights into Asteraceae paleo-polyploidization history and plant inulin production.</title>
        <authorList>
            <person name="Fan W."/>
            <person name="Wang S."/>
            <person name="Wang H."/>
            <person name="Wang A."/>
            <person name="Jiang F."/>
            <person name="Liu H."/>
            <person name="Zhao H."/>
            <person name="Xu D."/>
            <person name="Zhang Y."/>
        </authorList>
    </citation>
    <scope>NUCLEOTIDE SEQUENCE [LARGE SCALE GENOMIC DNA]</scope>
    <source>
        <strain evidence="2">cv. Niubang</strain>
    </source>
</reference>
<protein>
    <submittedName>
        <fullName evidence="1">Uncharacterized protein</fullName>
    </submittedName>
</protein>
<sequence length="77" mass="8931">MKKEEEGGDGYELSTLPIIISHKHRPPFLPSFCDSSSFFSSTVVVYFRRLRSPLPIENRHSQPSNFLTILLIFLQMF</sequence>
<dbReference type="Proteomes" id="UP001055879">
    <property type="component" value="Linkage Group LG12"/>
</dbReference>
<accession>A0ACB8YH08</accession>
<reference evidence="2" key="1">
    <citation type="journal article" date="2022" name="Mol. Ecol. Resour.">
        <title>The genomes of chicory, endive, great burdock and yacon provide insights into Asteraceae palaeo-polyploidization history and plant inulin production.</title>
        <authorList>
            <person name="Fan W."/>
            <person name="Wang S."/>
            <person name="Wang H."/>
            <person name="Wang A."/>
            <person name="Jiang F."/>
            <person name="Liu H."/>
            <person name="Zhao H."/>
            <person name="Xu D."/>
            <person name="Zhang Y."/>
        </authorList>
    </citation>
    <scope>NUCLEOTIDE SEQUENCE [LARGE SCALE GENOMIC DNA]</scope>
    <source>
        <strain evidence="2">cv. Niubang</strain>
    </source>
</reference>
<evidence type="ECO:0000313" key="1">
    <source>
        <dbReference type="EMBL" id="KAI3684997.1"/>
    </source>
</evidence>
<evidence type="ECO:0000313" key="2">
    <source>
        <dbReference type="Proteomes" id="UP001055879"/>
    </source>
</evidence>
<keyword evidence="2" id="KW-1185">Reference proteome</keyword>
<name>A0ACB8YH08_ARCLA</name>
<organism evidence="1 2">
    <name type="scientific">Arctium lappa</name>
    <name type="common">Greater burdock</name>
    <name type="synonym">Lappa major</name>
    <dbReference type="NCBI Taxonomy" id="4217"/>
    <lineage>
        <taxon>Eukaryota</taxon>
        <taxon>Viridiplantae</taxon>
        <taxon>Streptophyta</taxon>
        <taxon>Embryophyta</taxon>
        <taxon>Tracheophyta</taxon>
        <taxon>Spermatophyta</taxon>
        <taxon>Magnoliopsida</taxon>
        <taxon>eudicotyledons</taxon>
        <taxon>Gunneridae</taxon>
        <taxon>Pentapetalae</taxon>
        <taxon>asterids</taxon>
        <taxon>campanulids</taxon>
        <taxon>Asterales</taxon>
        <taxon>Asteraceae</taxon>
        <taxon>Carduoideae</taxon>
        <taxon>Cardueae</taxon>
        <taxon>Arctiinae</taxon>
        <taxon>Arctium</taxon>
    </lineage>
</organism>
<dbReference type="EMBL" id="CM042058">
    <property type="protein sequence ID" value="KAI3684997.1"/>
    <property type="molecule type" value="Genomic_DNA"/>
</dbReference>
<proteinExistence type="predicted"/>
<gene>
    <name evidence="1" type="ORF">L6452_34228</name>
</gene>